<dbReference type="Proteomes" id="UP000078046">
    <property type="component" value="Unassembled WGS sequence"/>
</dbReference>
<dbReference type="InterPro" id="IPR035979">
    <property type="entry name" value="RBD_domain_sf"/>
</dbReference>
<evidence type="ECO:0000313" key="4">
    <source>
        <dbReference type="EMBL" id="OAF66236.1"/>
    </source>
</evidence>
<gene>
    <name evidence="4" type="ORF">A3Q56_06042</name>
</gene>
<dbReference type="AlphaFoldDB" id="A0A177AW69"/>
<evidence type="ECO:0000256" key="2">
    <source>
        <dbReference type="PROSITE-ProRule" id="PRU00176"/>
    </source>
</evidence>
<evidence type="ECO:0000313" key="5">
    <source>
        <dbReference type="Proteomes" id="UP000078046"/>
    </source>
</evidence>
<dbReference type="PANTHER" id="PTHR47640">
    <property type="entry name" value="TRNA SELENOCYSTEINE 1-ASSOCIATED PROTEIN 1-RELATED-RELATED"/>
    <property type="match status" value="1"/>
</dbReference>
<keyword evidence="1 2" id="KW-0694">RNA-binding</keyword>
<evidence type="ECO:0000259" key="3">
    <source>
        <dbReference type="PROSITE" id="PS50102"/>
    </source>
</evidence>
<dbReference type="SUPFAM" id="SSF54928">
    <property type="entry name" value="RNA-binding domain, RBD"/>
    <property type="match status" value="3"/>
</dbReference>
<dbReference type="GO" id="GO:0003729">
    <property type="term" value="F:mRNA binding"/>
    <property type="evidence" value="ECO:0007669"/>
    <property type="project" value="InterPro"/>
</dbReference>
<feature type="domain" description="RRM" evidence="3">
    <location>
        <begin position="9"/>
        <end position="84"/>
    </location>
</feature>
<feature type="domain" description="RRM" evidence="3">
    <location>
        <begin position="97"/>
        <end position="175"/>
    </location>
</feature>
<dbReference type="SMART" id="SM00361">
    <property type="entry name" value="RRM_1"/>
    <property type="match status" value="2"/>
</dbReference>
<dbReference type="EMBL" id="LWCA01000994">
    <property type="protein sequence ID" value="OAF66236.1"/>
    <property type="molecule type" value="Genomic_DNA"/>
</dbReference>
<dbReference type="PROSITE" id="PS50102">
    <property type="entry name" value="RRM"/>
    <property type="match status" value="3"/>
</dbReference>
<sequence length="319" mass="35862">MYQDDGQPKTLYVGNLHERLSEQLLMSLFMQFGACTPTKIIRDGTSDPYCFITYQSHQMAASALASMNKRNFYGMEIKVNWATSPTNLRKLDTSQHHHVYVGDLSPDVDQHQLHGAFAPYGDISNVKIIRDINNMRSKGYGFVTFIHKSDAEKAIVEMNGQWLGSKSIKTNWATGKVPVNYSQSLVPKQEYSSVYGKASENNTTVYVGGLNANTTEDHVKQSFAKYGTITDIRVFRDRGYAFCKYDKKADACTAIVEGNGNTVNGMVVKCSWGKETFGQPIPPTDVFSTQMTSFEQPQNQLNYQPYQFDPNAYNPPPQM</sequence>
<reference evidence="4 5" key="1">
    <citation type="submission" date="2016-04" db="EMBL/GenBank/DDBJ databases">
        <title>The genome of Intoshia linei affirms orthonectids as highly simplified spiralians.</title>
        <authorList>
            <person name="Mikhailov K.V."/>
            <person name="Slusarev G.S."/>
            <person name="Nikitin M.A."/>
            <person name="Logacheva M.D."/>
            <person name="Penin A."/>
            <person name="Aleoshin V."/>
            <person name="Panchin Y.V."/>
        </authorList>
    </citation>
    <scope>NUCLEOTIDE SEQUENCE [LARGE SCALE GENOMIC DNA]</scope>
    <source>
        <strain evidence="4">Intl2013</strain>
        <tissue evidence="4">Whole animal</tissue>
    </source>
</reference>
<dbReference type="PANTHER" id="PTHR47640:SF5">
    <property type="entry name" value="RRM DOMAIN-CONTAINING PROTEIN"/>
    <property type="match status" value="1"/>
</dbReference>
<evidence type="ECO:0000256" key="1">
    <source>
        <dbReference type="ARBA" id="ARBA00022884"/>
    </source>
</evidence>
<dbReference type="InterPro" id="IPR050825">
    <property type="entry name" value="RBM42_RBP45_47-like"/>
</dbReference>
<dbReference type="Gene3D" id="3.30.70.330">
    <property type="match status" value="3"/>
</dbReference>
<name>A0A177AW69_9BILA</name>
<protein>
    <submittedName>
        <fullName evidence="4">Nucleolysin TIAR</fullName>
    </submittedName>
</protein>
<dbReference type="Pfam" id="PF00076">
    <property type="entry name" value="RRM_1"/>
    <property type="match status" value="3"/>
</dbReference>
<dbReference type="InterPro" id="IPR003954">
    <property type="entry name" value="RRM_euk-type"/>
</dbReference>
<organism evidence="4 5">
    <name type="scientific">Intoshia linei</name>
    <dbReference type="NCBI Taxonomy" id="1819745"/>
    <lineage>
        <taxon>Eukaryota</taxon>
        <taxon>Metazoa</taxon>
        <taxon>Spiralia</taxon>
        <taxon>Lophotrochozoa</taxon>
        <taxon>Mesozoa</taxon>
        <taxon>Orthonectida</taxon>
        <taxon>Rhopaluridae</taxon>
        <taxon>Intoshia</taxon>
    </lineage>
</organism>
<feature type="domain" description="RRM" evidence="3">
    <location>
        <begin position="203"/>
        <end position="275"/>
    </location>
</feature>
<proteinExistence type="predicted"/>
<dbReference type="SMART" id="SM00360">
    <property type="entry name" value="RRM"/>
    <property type="match status" value="3"/>
</dbReference>
<accession>A0A177AW69</accession>
<keyword evidence="5" id="KW-1185">Reference proteome</keyword>
<dbReference type="OrthoDB" id="439808at2759"/>
<comment type="caution">
    <text evidence="4">The sequence shown here is derived from an EMBL/GenBank/DDBJ whole genome shotgun (WGS) entry which is preliminary data.</text>
</comment>
<dbReference type="InterPro" id="IPR000504">
    <property type="entry name" value="RRM_dom"/>
</dbReference>
<dbReference type="InterPro" id="IPR012677">
    <property type="entry name" value="Nucleotide-bd_a/b_plait_sf"/>
</dbReference>